<dbReference type="GO" id="GO:0042393">
    <property type="term" value="F:histone binding"/>
    <property type="evidence" value="ECO:0007669"/>
    <property type="project" value="TreeGrafter"/>
</dbReference>
<dbReference type="InterPro" id="IPR015943">
    <property type="entry name" value="WD40/YVTN_repeat-like_dom_sf"/>
</dbReference>
<evidence type="ECO:0000256" key="2">
    <source>
        <dbReference type="ARBA" id="ARBA00022737"/>
    </source>
</evidence>
<sequence>MKIGNKKIGNNADGQVLASTSADKTVWIWSVVMENWRGIFKLGISDVCWSYDSRMVVSCSDDKTLKLFDITQQGKLIKTFRGH</sequence>
<name>A0A914KR78_MELIC</name>
<protein>
    <submittedName>
        <fullName evidence="4">Uncharacterized protein</fullName>
    </submittedName>
</protein>
<keyword evidence="3" id="KW-1185">Reference proteome</keyword>
<accession>A0A914KR78</accession>
<organism evidence="3 4">
    <name type="scientific">Meloidogyne incognita</name>
    <name type="common">Southern root-knot nematode worm</name>
    <name type="synonym">Oxyuris incognita</name>
    <dbReference type="NCBI Taxonomy" id="6306"/>
    <lineage>
        <taxon>Eukaryota</taxon>
        <taxon>Metazoa</taxon>
        <taxon>Ecdysozoa</taxon>
        <taxon>Nematoda</taxon>
        <taxon>Chromadorea</taxon>
        <taxon>Rhabditida</taxon>
        <taxon>Tylenchina</taxon>
        <taxon>Tylenchomorpha</taxon>
        <taxon>Tylenchoidea</taxon>
        <taxon>Meloidogynidae</taxon>
        <taxon>Meloidogyninae</taxon>
        <taxon>Meloidogyne</taxon>
        <taxon>Meloidogyne incognita group</taxon>
    </lineage>
</organism>
<reference evidence="4" key="1">
    <citation type="submission" date="2022-11" db="UniProtKB">
        <authorList>
            <consortium name="WormBaseParasite"/>
        </authorList>
    </citation>
    <scope>IDENTIFICATION</scope>
</reference>
<dbReference type="GO" id="GO:0048188">
    <property type="term" value="C:Set1C/COMPASS complex"/>
    <property type="evidence" value="ECO:0007669"/>
    <property type="project" value="TreeGrafter"/>
</dbReference>
<dbReference type="Proteomes" id="UP000887563">
    <property type="component" value="Unplaced"/>
</dbReference>
<dbReference type="Gene3D" id="2.130.10.10">
    <property type="entry name" value="YVTN repeat-like/Quinoprotein amine dehydrogenase"/>
    <property type="match status" value="1"/>
</dbReference>
<dbReference type="WBParaSite" id="Minc3s00083g04003">
    <property type="protein sequence ID" value="Minc3s00083g04003"/>
    <property type="gene ID" value="Minc3s00083g04003"/>
</dbReference>
<dbReference type="AlphaFoldDB" id="A0A914KR78"/>
<evidence type="ECO:0000313" key="4">
    <source>
        <dbReference type="WBParaSite" id="Minc3s00083g04003"/>
    </source>
</evidence>
<evidence type="ECO:0000256" key="1">
    <source>
        <dbReference type="ARBA" id="ARBA00022574"/>
    </source>
</evidence>
<keyword evidence="1" id="KW-0853">WD repeat</keyword>
<dbReference type="SUPFAM" id="SSF50978">
    <property type="entry name" value="WD40 repeat-like"/>
    <property type="match status" value="1"/>
</dbReference>
<dbReference type="InterPro" id="IPR036322">
    <property type="entry name" value="WD40_repeat_dom_sf"/>
</dbReference>
<dbReference type="InterPro" id="IPR001680">
    <property type="entry name" value="WD40_rpt"/>
</dbReference>
<dbReference type="PANTHER" id="PTHR22847">
    <property type="entry name" value="WD40 REPEAT PROTEIN"/>
    <property type="match status" value="1"/>
</dbReference>
<evidence type="ECO:0000313" key="3">
    <source>
        <dbReference type="Proteomes" id="UP000887563"/>
    </source>
</evidence>
<dbReference type="PANTHER" id="PTHR22847:SF637">
    <property type="entry name" value="WD REPEAT DOMAIN 5B"/>
    <property type="match status" value="1"/>
</dbReference>
<proteinExistence type="predicted"/>
<dbReference type="Pfam" id="PF00400">
    <property type="entry name" value="WD40"/>
    <property type="match status" value="2"/>
</dbReference>
<keyword evidence="2" id="KW-0677">Repeat</keyword>